<proteinExistence type="predicted"/>
<keyword evidence="1" id="KW-0732">Signal</keyword>
<reference evidence="2" key="1">
    <citation type="submission" date="2020-09" db="EMBL/GenBank/DDBJ databases">
        <authorList>
            <person name="Kikuchi T."/>
        </authorList>
    </citation>
    <scope>NUCLEOTIDE SEQUENCE</scope>
    <source>
        <strain evidence="2">SH1</strain>
    </source>
</reference>
<comment type="caution">
    <text evidence="2">The sequence shown here is derived from an EMBL/GenBank/DDBJ whole genome shotgun (WGS) entry which is preliminary data.</text>
</comment>
<evidence type="ECO:0000313" key="2">
    <source>
        <dbReference type="EMBL" id="CAD5213699.1"/>
    </source>
</evidence>
<protein>
    <submittedName>
        <fullName evidence="2">Uncharacterized protein</fullName>
    </submittedName>
</protein>
<sequence length="737" mass="83397">MLVVFLKLFLLSFVSKQVHGAEAWLVDTLSELLADPVNRLEYTKTGQCYDNLNRQYGSTVPCLFVQVMVQNGTKNLYKNMDYGTPFNDFASSLPGDYQLEVINQMDDFIKNIASSCANSNQSFYCSIKLNNMVLNSPKEDRGTVVCAPCNQNSTALNGIHNGDEMQQFYAAKGRIMLTLEVDQNFRKLTLIEPKEDSISMTSTEETTETVVLKNMGVRVSMTSAVRTDGNKQIINFTYELVRTDEEGVLCADGSTDVAFERDQKVKALNVTCYFHEVSSMPVFTIPQYVNKLQFLFRDCTTDPESSTCMVLRFGGYLSACSETFVEHVNPYENMHYCSVYYSIYENSSGIIDIPFVRVYWSTFPKPTDGLICSLQLMEMVDNATDQWIHTMSFGCSCFPSADPQCDRNLPKTRPNTDIPSIPQRTCISAYVNNDFIIAEGLVGFCKFDQSNFSITNVSYPGDSCYGLNYYLEAYCKPHFEEGICECCCASERTTCNGDFMEGRAYYGLYLSCLGSLKYGEHESFFANLLAFARPWVYSPILFFPPIDIMDVNREFEKLLGFFELDLKTLMLRDTGIFNRVMHAYNNDTTVVADSARNTFYTKICGNINFWGAAEISAQCKCFYSSKTIIHCCCSKTPLRGFLDQLTVHVASERGTSFRALGYRECTSSYLPKFTNDNVLQKEGKGHKYGHGNTLKMNNIKKNELNQELPEVYIEIWKKMRKNGMLGSFGSSLSLFGI</sequence>
<dbReference type="Proteomes" id="UP000783686">
    <property type="component" value="Unassembled WGS sequence"/>
</dbReference>
<dbReference type="AlphaFoldDB" id="A0A811KFT5"/>
<organism evidence="2 3">
    <name type="scientific">Bursaphelenchus okinawaensis</name>
    <dbReference type="NCBI Taxonomy" id="465554"/>
    <lineage>
        <taxon>Eukaryota</taxon>
        <taxon>Metazoa</taxon>
        <taxon>Ecdysozoa</taxon>
        <taxon>Nematoda</taxon>
        <taxon>Chromadorea</taxon>
        <taxon>Rhabditida</taxon>
        <taxon>Tylenchina</taxon>
        <taxon>Tylenchomorpha</taxon>
        <taxon>Aphelenchoidea</taxon>
        <taxon>Aphelenchoididae</taxon>
        <taxon>Bursaphelenchus</taxon>
    </lineage>
</organism>
<evidence type="ECO:0000256" key="1">
    <source>
        <dbReference type="SAM" id="SignalP"/>
    </source>
</evidence>
<evidence type="ECO:0000313" key="3">
    <source>
        <dbReference type="Proteomes" id="UP000614601"/>
    </source>
</evidence>
<name>A0A811KFT5_9BILA</name>
<dbReference type="EMBL" id="CAJFDH010000003">
    <property type="protein sequence ID" value="CAD5213699.1"/>
    <property type="molecule type" value="Genomic_DNA"/>
</dbReference>
<keyword evidence="3" id="KW-1185">Reference proteome</keyword>
<dbReference type="Proteomes" id="UP000614601">
    <property type="component" value="Unassembled WGS sequence"/>
</dbReference>
<dbReference type="EMBL" id="CAJFCW020000003">
    <property type="protein sequence ID" value="CAG9101393.1"/>
    <property type="molecule type" value="Genomic_DNA"/>
</dbReference>
<feature type="chain" id="PRO_5036408327" evidence="1">
    <location>
        <begin position="21"/>
        <end position="737"/>
    </location>
</feature>
<accession>A0A811KFT5</accession>
<gene>
    <name evidence="2" type="ORF">BOKJ2_LOCUS5223</name>
</gene>
<dbReference type="OrthoDB" id="10665583at2759"/>
<feature type="signal peptide" evidence="1">
    <location>
        <begin position="1"/>
        <end position="20"/>
    </location>
</feature>